<dbReference type="Gene3D" id="3.30.200.20">
    <property type="entry name" value="Phosphorylase Kinase, domain 1"/>
    <property type="match status" value="1"/>
</dbReference>
<dbReference type="InterPro" id="IPR000719">
    <property type="entry name" value="Prot_kinase_dom"/>
</dbReference>
<dbReference type="PROSITE" id="PS00108">
    <property type="entry name" value="PROTEIN_KINASE_ST"/>
    <property type="match status" value="1"/>
</dbReference>
<reference evidence="9 10" key="1">
    <citation type="submission" date="2021-12" db="EMBL/GenBank/DDBJ databases">
        <title>Discovery of the Pendulisporaceae a myxobacterial family with distinct sporulation behavior and unique specialized metabolism.</title>
        <authorList>
            <person name="Garcia R."/>
            <person name="Popoff A."/>
            <person name="Bader C.D."/>
            <person name="Loehr J."/>
            <person name="Walesch S."/>
            <person name="Walt C."/>
            <person name="Boldt J."/>
            <person name="Bunk B."/>
            <person name="Haeckl F.J.F.P.J."/>
            <person name="Gunesch A.P."/>
            <person name="Birkelbach J."/>
            <person name="Nuebel U."/>
            <person name="Pietschmann T."/>
            <person name="Bach T."/>
            <person name="Mueller R."/>
        </authorList>
    </citation>
    <scope>NUCLEOTIDE SEQUENCE [LARGE SCALE GENOMIC DNA]</scope>
    <source>
        <strain evidence="9 10">MSr12523</strain>
    </source>
</reference>
<evidence type="ECO:0000256" key="4">
    <source>
        <dbReference type="ARBA" id="ARBA00022840"/>
    </source>
</evidence>
<keyword evidence="4 5" id="KW-0067">ATP-binding</keyword>
<dbReference type="SMART" id="SM00220">
    <property type="entry name" value="S_TKc"/>
    <property type="match status" value="1"/>
</dbReference>
<feature type="binding site" evidence="5">
    <location>
        <position position="50"/>
    </location>
    <ligand>
        <name>ATP</name>
        <dbReference type="ChEBI" id="CHEBI:30616"/>
    </ligand>
</feature>
<feature type="region of interest" description="Disordered" evidence="6">
    <location>
        <begin position="407"/>
        <end position="452"/>
    </location>
</feature>
<feature type="domain" description="Protein kinase" evidence="8">
    <location>
        <begin position="22"/>
        <end position="284"/>
    </location>
</feature>
<dbReference type="GO" id="GO:0004674">
    <property type="term" value="F:protein serine/threonine kinase activity"/>
    <property type="evidence" value="ECO:0007669"/>
    <property type="project" value="UniProtKB-KW"/>
</dbReference>
<keyword evidence="1" id="KW-0808">Transferase</keyword>
<evidence type="ECO:0000256" key="1">
    <source>
        <dbReference type="ARBA" id="ARBA00022679"/>
    </source>
</evidence>
<sequence length="452" mass="47294">MDELTPREAAQMRVGMLLRGKWRLERVLGVGGMAAVYAARHRNGNRVAVKMLHASFASDAQIRTRFLREGYAANKVEHPGAVRVLDDDTAEDGAPFLVMELLEGYSLDRALQDGPLTVGEALRVTRRVLEVLMAAHERGIVHRDIKPENVFVTEPGGEVKILDFGIARLHEATGGTTGGTLGGMVLGTPAFMPPEQARGRWEEVDGQSDVWAVGATLMTLLAGRSLRAAETMNEELLLAMNQPLPLAAAALPGIAPEVAIVIDRALAFDKGWRWHNAHAMHAAVRAAEAAVAGRDTMVVGSNETMAPMQVVITPVVAGGGARPSMHDGATVSAPSAPQGQGRGKRVVWLAAGVILGVLSGAAAILAVWPRHGAPDAARDDRAVVAAEAAASTSPAAPSAMVRVAMADAGAAAASSPSPRTVVASPKRRPAASSSASSAPLPEDENPLDRGRH</sequence>
<evidence type="ECO:0000256" key="3">
    <source>
        <dbReference type="ARBA" id="ARBA00022777"/>
    </source>
</evidence>
<keyword evidence="3 9" id="KW-0418">Kinase</keyword>
<evidence type="ECO:0000256" key="5">
    <source>
        <dbReference type="PROSITE-ProRule" id="PRU10141"/>
    </source>
</evidence>
<accession>A0ABZ2K9I1</accession>
<dbReference type="CDD" id="cd14014">
    <property type="entry name" value="STKc_PknB_like"/>
    <property type="match status" value="1"/>
</dbReference>
<keyword evidence="2 5" id="KW-0547">Nucleotide-binding</keyword>
<keyword evidence="7" id="KW-0472">Membrane</keyword>
<dbReference type="InterPro" id="IPR017441">
    <property type="entry name" value="Protein_kinase_ATP_BS"/>
</dbReference>
<dbReference type="Pfam" id="PF00069">
    <property type="entry name" value="Pkinase"/>
    <property type="match status" value="1"/>
</dbReference>
<proteinExistence type="predicted"/>
<evidence type="ECO:0000313" key="9">
    <source>
        <dbReference type="EMBL" id="WXA93997.1"/>
    </source>
</evidence>
<protein>
    <submittedName>
        <fullName evidence="9">Serine/threonine protein kinase</fullName>
    </submittedName>
</protein>
<dbReference type="PANTHER" id="PTHR43289">
    <property type="entry name" value="MITOGEN-ACTIVATED PROTEIN KINASE KINASE KINASE 20-RELATED"/>
    <property type="match status" value="1"/>
</dbReference>
<gene>
    <name evidence="9" type="ORF">LZC95_47050</name>
</gene>
<dbReference type="PANTHER" id="PTHR43289:SF34">
    <property type="entry name" value="SERINE_THREONINE-PROTEIN KINASE YBDM-RELATED"/>
    <property type="match status" value="1"/>
</dbReference>
<feature type="compositionally biased region" description="Low complexity" evidence="6">
    <location>
        <begin position="407"/>
        <end position="439"/>
    </location>
</feature>
<dbReference type="SUPFAM" id="SSF56112">
    <property type="entry name" value="Protein kinase-like (PK-like)"/>
    <property type="match status" value="1"/>
</dbReference>
<organism evidence="9 10">
    <name type="scientific">Pendulispora brunnea</name>
    <dbReference type="NCBI Taxonomy" id="2905690"/>
    <lineage>
        <taxon>Bacteria</taxon>
        <taxon>Pseudomonadati</taxon>
        <taxon>Myxococcota</taxon>
        <taxon>Myxococcia</taxon>
        <taxon>Myxococcales</taxon>
        <taxon>Sorangiineae</taxon>
        <taxon>Pendulisporaceae</taxon>
        <taxon>Pendulispora</taxon>
    </lineage>
</organism>
<feature type="region of interest" description="Disordered" evidence="6">
    <location>
        <begin position="321"/>
        <end position="340"/>
    </location>
</feature>
<evidence type="ECO:0000313" key="10">
    <source>
        <dbReference type="Proteomes" id="UP001379533"/>
    </source>
</evidence>
<keyword evidence="9" id="KW-0723">Serine/threonine-protein kinase</keyword>
<name>A0ABZ2K9I1_9BACT</name>
<dbReference type="RefSeq" id="WP_394844601.1">
    <property type="nucleotide sequence ID" value="NZ_CP089982.1"/>
</dbReference>
<dbReference type="PROSITE" id="PS00107">
    <property type="entry name" value="PROTEIN_KINASE_ATP"/>
    <property type="match status" value="1"/>
</dbReference>
<dbReference type="Proteomes" id="UP001379533">
    <property type="component" value="Chromosome"/>
</dbReference>
<dbReference type="EMBL" id="CP089982">
    <property type="protein sequence ID" value="WXA93997.1"/>
    <property type="molecule type" value="Genomic_DNA"/>
</dbReference>
<evidence type="ECO:0000259" key="8">
    <source>
        <dbReference type="PROSITE" id="PS50011"/>
    </source>
</evidence>
<dbReference type="InterPro" id="IPR011009">
    <property type="entry name" value="Kinase-like_dom_sf"/>
</dbReference>
<keyword evidence="7" id="KW-0812">Transmembrane</keyword>
<dbReference type="InterPro" id="IPR008271">
    <property type="entry name" value="Ser/Thr_kinase_AS"/>
</dbReference>
<evidence type="ECO:0000256" key="7">
    <source>
        <dbReference type="SAM" id="Phobius"/>
    </source>
</evidence>
<evidence type="ECO:0000256" key="6">
    <source>
        <dbReference type="SAM" id="MobiDB-lite"/>
    </source>
</evidence>
<dbReference type="Gene3D" id="1.10.510.10">
    <property type="entry name" value="Transferase(Phosphotransferase) domain 1"/>
    <property type="match status" value="1"/>
</dbReference>
<keyword evidence="10" id="KW-1185">Reference proteome</keyword>
<dbReference type="PROSITE" id="PS50011">
    <property type="entry name" value="PROTEIN_KINASE_DOM"/>
    <property type="match status" value="1"/>
</dbReference>
<keyword evidence="7" id="KW-1133">Transmembrane helix</keyword>
<evidence type="ECO:0000256" key="2">
    <source>
        <dbReference type="ARBA" id="ARBA00022741"/>
    </source>
</evidence>
<feature type="transmembrane region" description="Helical" evidence="7">
    <location>
        <begin position="346"/>
        <end position="368"/>
    </location>
</feature>